<evidence type="ECO:0000313" key="3">
    <source>
        <dbReference type="EMBL" id="SHN84423.1"/>
    </source>
</evidence>
<accession>A0A1M7UN20</accession>
<evidence type="ECO:0000313" key="4">
    <source>
        <dbReference type="Proteomes" id="UP000184428"/>
    </source>
</evidence>
<dbReference type="SMART" id="SM00331">
    <property type="entry name" value="PP2C_SIG"/>
    <property type="match status" value="1"/>
</dbReference>
<dbReference type="PANTHER" id="PTHR43156:SF2">
    <property type="entry name" value="STAGE II SPORULATION PROTEIN E"/>
    <property type="match status" value="1"/>
</dbReference>
<sequence length="492" mass="52511">MSLRPGPPGPEDFLDEEQRRALRSALEIADLTMDELWTRFFALGGSSDLLEVEGHVQGLMSLPPAEVNVLAHALNERLDELFTQHRVPYRPPLRASRASGPFAALLHLVDAAHAAPPDRLPELVAEAGTALGVKASVHVADHEQCRLWPLLPGGAAPPGSVPIDGSLPGRVFQTVRPLPSDAEGLLRLWLPLVDGHHRVGVLEVRVGTPAELYDPGLREECRWLAELVGSLITSMGQYGDALERPRRTRPRGPSAELLWQLLPPLTAGSGSFVLAGVLEPAYEAGGDAFDYSLSETTVSLAAFDAMGHGLPAAVLVAAAVSAYRTARRDGRDIHDQARAIDEVVAETFPGSAFVTGVLAELDVPSGRLRYVNAGHPAPHLLRGGKVVKSLAGGRRMPFGLGTGVLTVAEEALQPGDWLAVHTDGVTEARDAAGAWFGEERLVDLLTREVAGGQSPPETARRLMHAVLAHQEGLLQDDASVLLARWAPEPQGP</sequence>
<reference evidence="3 4" key="1">
    <citation type="submission" date="2016-12" db="EMBL/GenBank/DDBJ databases">
        <authorList>
            <person name="Song W.-J."/>
            <person name="Kurnit D.M."/>
        </authorList>
    </citation>
    <scope>NUCLEOTIDE SEQUENCE [LARGE SCALE GENOMIC DNA]</scope>
    <source>
        <strain evidence="3 4">DSM 43162</strain>
    </source>
</reference>
<dbReference type="PANTHER" id="PTHR43156">
    <property type="entry name" value="STAGE II SPORULATION PROTEIN E-RELATED"/>
    <property type="match status" value="1"/>
</dbReference>
<dbReference type="EMBL" id="FRDM01000023">
    <property type="protein sequence ID" value="SHN84423.1"/>
    <property type="molecule type" value="Genomic_DNA"/>
</dbReference>
<gene>
    <name evidence="3" type="ORF">SAMN05660350_03590</name>
</gene>
<protein>
    <submittedName>
        <fullName evidence="3">Stage II sporulation protein E (SpoIIE)</fullName>
    </submittedName>
</protein>
<name>A0A1M7UN20_9ACTN</name>
<evidence type="ECO:0000259" key="2">
    <source>
        <dbReference type="SMART" id="SM00331"/>
    </source>
</evidence>
<dbReference type="Gene3D" id="3.60.40.10">
    <property type="entry name" value="PPM-type phosphatase domain"/>
    <property type="match status" value="1"/>
</dbReference>
<dbReference type="RefSeq" id="WP_083606408.1">
    <property type="nucleotide sequence ID" value="NZ_FRDM01000023.1"/>
</dbReference>
<evidence type="ECO:0000256" key="1">
    <source>
        <dbReference type="ARBA" id="ARBA00022801"/>
    </source>
</evidence>
<dbReference type="InterPro" id="IPR052016">
    <property type="entry name" value="Bact_Sigma-Reg"/>
</dbReference>
<dbReference type="AlphaFoldDB" id="A0A1M7UN20"/>
<organism evidence="3 4">
    <name type="scientific">Geodermatophilus obscurus</name>
    <dbReference type="NCBI Taxonomy" id="1861"/>
    <lineage>
        <taxon>Bacteria</taxon>
        <taxon>Bacillati</taxon>
        <taxon>Actinomycetota</taxon>
        <taxon>Actinomycetes</taxon>
        <taxon>Geodermatophilales</taxon>
        <taxon>Geodermatophilaceae</taxon>
        <taxon>Geodermatophilus</taxon>
    </lineage>
</organism>
<dbReference type="Pfam" id="PF07228">
    <property type="entry name" value="SpoIIE"/>
    <property type="match status" value="1"/>
</dbReference>
<dbReference type="GO" id="GO:0016791">
    <property type="term" value="F:phosphatase activity"/>
    <property type="evidence" value="ECO:0007669"/>
    <property type="project" value="TreeGrafter"/>
</dbReference>
<dbReference type="Proteomes" id="UP000184428">
    <property type="component" value="Unassembled WGS sequence"/>
</dbReference>
<dbReference type="InterPro" id="IPR001932">
    <property type="entry name" value="PPM-type_phosphatase-like_dom"/>
</dbReference>
<feature type="domain" description="PPM-type phosphatase" evidence="2">
    <location>
        <begin position="269"/>
        <end position="485"/>
    </location>
</feature>
<dbReference type="SUPFAM" id="SSF81606">
    <property type="entry name" value="PP2C-like"/>
    <property type="match status" value="1"/>
</dbReference>
<proteinExistence type="predicted"/>
<dbReference type="InterPro" id="IPR036457">
    <property type="entry name" value="PPM-type-like_dom_sf"/>
</dbReference>
<keyword evidence="1" id="KW-0378">Hydrolase</keyword>